<dbReference type="GO" id="GO:0009236">
    <property type="term" value="P:cobalamin biosynthetic process"/>
    <property type="evidence" value="ECO:0007669"/>
    <property type="project" value="UniProtKB-UniRule"/>
</dbReference>
<evidence type="ECO:0000256" key="4">
    <source>
        <dbReference type="RuleBase" id="RU366026"/>
    </source>
</evidence>
<name>A0A1F6Y880_9BACT</name>
<dbReference type="InterPro" id="IPR029499">
    <property type="entry name" value="PduO-typ"/>
</dbReference>
<dbReference type="Gene3D" id="1.20.1200.10">
    <property type="entry name" value="Cobalamin adenosyltransferase-like"/>
    <property type="match status" value="1"/>
</dbReference>
<dbReference type="Proteomes" id="UP000176192">
    <property type="component" value="Unassembled WGS sequence"/>
</dbReference>
<keyword evidence="3 4" id="KW-0067">ATP-binding</keyword>
<evidence type="ECO:0000256" key="1">
    <source>
        <dbReference type="ARBA" id="ARBA00022679"/>
    </source>
</evidence>
<dbReference type="SUPFAM" id="SSF89028">
    <property type="entry name" value="Cobalamin adenosyltransferase-like"/>
    <property type="match status" value="1"/>
</dbReference>
<sequence>MMLYTRKGDDGTTKTFGCDQRISKSSIVAEALGALDEVNSFLGIARARTQSLNFKITDEEVNFSELILEVQKNLFIVQAEIAGSEMSIAEEKIKDIEKIIDEIEKVLPPIKTFFISGATELGATFDFARTLIRRAERRVVGAKEESKIKVSAETLQYLNRLSSLLYALARISSHMNGAEEIKPDYK</sequence>
<dbReference type="PANTHER" id="PTHR12213">
    <property type="entry name" value="CORRINOID ADENOSYLTRANSFERASE"/>
    <property type="match status" value="1"/>
</dbReference>
<proteinExistence type="inferred from homology"/>
<dbReference type="InterPro" id="IPR016030">
    <property type="entry name" value="CblAdoTrfase-like"/>
</dbReference>
<keyword evidence="4" id="KW-0169">Cobalamin biosynthesis</keyword>
<dbReference type="Pfam" id="PF01923">
    <property type="entry name" value="Cob_adeno_trans"/>
    <property type="match status" value="1"/>
</dbReference>
<comment type="caution">
    <text evidence="6">The sequence shown here is derived from an EMBL/GenBank/DDBJ whole genome shotgun (WGS) entry which is preliminary data.</text>
</comment>
<comment type="similarity">
    <text evidence="4">Belongs to the Cob(I)alamin adenosyltransferase family.</text>
</comment>
<keyword evidence="1 4" id="KW-0808">Transferase</keyword>
<dbReference type="NCBIfam" id="TIGR00636">
    <property type="entry name" value="PduO_Nterm"/>
    <property type="match status" value="1"/>
</dbReference>
<accession>A0A1F6Y880</accession>
<dbReference type="PANTHER" id="PTHR12213:SF0">
    <property type="entry name" value="CORRINOID ADENOSYLTRANSFERASE MMAB"/>
    <property type="match status" value="1"/>
</dbReference>
<evidence type="ECO:0000313" key="7">
    <source>
        <dbReference type="Proteomes" id="UP000176192"/>
    </source>
</evidence>
<dbReference type="InterPro" id="IPR036451">
    <property type="entry name" value="CblAdoTrfase-like_sf"/>
</dbReference>
<dbReference type="EMBL" id="MFVV01000041">
    <property type="protein sequence ID" value="OGJ02539.1"/>
    <property type="molecule type" value="Genomic_DNA"/>
</dbReference>
<dbReference type="GO" id="GO:0005524">
    <property type="term" value="F:ATP binding"/>
    <property type="evidence" value="ECO:0007669"/>
    <property type="project" value="UniProtKB-UniRule"/>
</dbReference>
<gene>
    <name evidence="6" type="ORF">A3G06_02195</name>
</gene>
<dbReference type="EC" id="2.5.1.17" evidence="4"/>
<evidence type="ECO:0000256" key="2">
    <source>
        <dbReference type="ARBA" id="ARBA00022741"/>
    </source>
</evidence>
<comment type="catalytic activity">
    <reaction evidence="4">
        <text>2 cob(II)alamin + reduced [electron-transfer flavoprotein] + 2 ATP = 2 adenosylcob(III)alamin + 2 triphosphate + oxidized [electron-transfer flavoprotein] + 3 H(+)</text>
        <dbReference type="Rhea" id="RHEA:28671"/>
        <dbReference type="Rhea" id="RHEA-COMP:10685"/>
        <dbReference type="Rhea" id="RHEA-COMP:10686"/>
        <dbReference type="ChEBI" id="CHEBI:15378"/>
        <dbReference type="ChEBI" id="CHEBI:16304"/>
        <dbReference type="ChEBI" id="CHEBI:18036"/>
        <dbReference type="ChEBI" id="CHEBI:18408"/>
        <dbReference type="ChEBI" id="CHEBI:30616"/>
        <dbReference type="ChEBI" id="CHEBI:57692"/>
        <dbReference type="ChEBI" id="CHEBI:58307"/>
        <dbReference type="EC" id="2.5.1.17"/>
    </reaction>
</comment>
<dbReference type="UniPathway" id="UPA00148">
    <property type="reaction ID" value="UER00233"/>
</dbReference>
<organism evidence="6 7">
    <name type="scientific">Candidatus Nomurabacteria bacterium RIFCSPLOWO2_12_FULL_46_14</name>
    <dbReference type="NCBI Taxonomy" id="1801797"/>
    <lineage>
        <taxon>Bacteria</taxon>
        <taxon>Candidatus Nomuraibacteriota</taxon>
    </lineage>
</organism>
<keyword evidence="2 4" id="KW-0547">Nucleotide-binding</keyword>
<dbReference type="GO" id="GO:0008817">
    <property type="term" value="F:corrinoid adenosyltransferase activity"/>
    <property type="evidence" value="ECO:0007669"/>
    <property type="project" value="UniProtKB-UniRule"/>
</dbReference>
<protein>
    <recommendedName>
        <fullName evidence="4">Corrinoid adenosyltransferase</fullName>
        <ecNumber evidence="4">2.5.1.17</ecNumber>
    </recommendedName>
    <alternativeName>
        <fullName evidence="4">Cob(II)alamin adenosyltransferase</fullName>
    </alternativeName>
    <alternativeName>
        <fullName evidence="4">Cob(II)yrinic acid a,c-diamide adenosyltransferase</fullName>
    </alternativeName>
    <alternativeName>
        <fullName evidence="4">Cobinamide/cobalamin adenosyltransferase</fullName>
    </alternativeName>
</protein>
<feature type="domain" description="Cobalamin adenosyltransferase-like" evidence="5">
    <location>
        <begin position="3"/>
        <end position="171"/>
    </location>
</feature>
<comment type="pathway">
    <text evidence="4">Cofactor biosynthesis; adenosylcobalamin biosynthesis; adenosylcobalamin from cob(II)yrinate a,c-diamide: step 2/7.</text>
</comment>
<reference evidence="6 7" key="1">
    <citation type="journal article" date="2016" name="Nat. Commun.">
        <title>Thousands of microbial genomes shed light on interconnected biogeochemical processes in an aquifer system.</title>
        <authorList>
            <person name="Anantharaman K."/>
            <person name="Brown C.T."/>
            <person name="Hug L.A."/>
            <person name="Sharon I."/>
            <person name="Castelle C.J."/>
            <person name="Probst A.J."/>
            <person name="Thomas B.C."/>
            <person name="Singh A."/>
            <person name="Wilkins M.J."/>
            <person name="Karaoz U."/>
            <person name="Brodie E.L."/>
            <person name="Williams K.H."/>
            <person name="Hubbard S.S."/>
            <person name="Banfield J.F."/>
        </authorList>
    </citation>
    <scope>NUCLEOTIDE SEQUENCE [LARGE SCALE GENOMIC DNA]</scope>
</reference>
<comment type="catalytic activity">
    <reaction evidence="4">
        <text>2 cob(II)yrinate a,c diamide + reduced [electron-transfer flavoprotein] + 2 ATP = 2 adenosylcob(III)yrinate a,c-diamide + 2 triphosphate + oxidized [electron-transfer flavoprotein] + 3 H(+)</text>
        <dbReference type="Rhea" id="RHEA:11528"/>
        <dbReference type="Rhea" id="RHEA-COMP:10685"/>
        <dbReference type="Rhea" id="RHEA-COMP:10686"/>
        <dbReference type="ChEBI" id="CHEBI:15378"/>
        <dbReference type="ChEBI" id="CHEBI:18036"/>
        <dbReference type="ChEBI" id="CHEBI:30616"/>
        <dbReference type="ChEBI" id="CHEBI:57692"/>
        <dbReference type="ChEBI" id="CHEBI:58307"/>
        <dbReference type="ChEBI" id="CHEBI:58503"/>
        <dbReference type="ChEBI" id="CHEBI:58537"/>
        <dbReference type="EC" id="2.5.1.17"/>
    </reaction>
</comment>
<evidence type="ECO:0000256" key="3">
    <source>
        <dbReference type="ARBA" id="ARBA00022840"/>
    </source>
</evidence>
<evidence type="ECO:0000313" key="6">
    <source>
        <dbReference type="EMBL" id="OGJ02539.1"/>
    </source>
</evidence>
<evidence type="ECO:0000259" key="5">
    <source>
        <dbReference type="Pfam" id="PF01923"/>
    </source>
</evidence>
<dbReference type="AlphaFoldDB" id="A0A1F6Y880"/>
<dbReference type="STRING" id="1801797.A3G06_02195"/>